<evidence type="ECO:0000256" key="8">
    <source>
        <dbReference type="ARBA" id="ARBA00023125"/>
    </source>
</evidence>
<accession>A0A4S4LT41</accession>
<protein>
    <recommendedName>
        <fullName evidence="15">DNA helicase</fullName>
    </recommendedName>
</protein>
<dbReference type="Pfam" id="PF03224">
    <property type="entry name" value="V-ATPase_H_N"/>
    <property type="match status" value="1"/>
</dbReference>
<feature type="domain" description="HRDC" evidence="11">
    <location>
        <begin position="1144"/>
        <end position="1229"/>
    </location>
</feature>
<dbReference type="InterPro" id="IPR016024">
    <property type="entry name" value="ARM-type_fold"/>
</dbReference>
<dbReference type="InterPro" id="IPR011989">
    <property type="entry name" value="ARM-like"/>
</dbReference>
<dbReference type="GO" id="GO:0003677">
    <property type="term" value="F:DNA binding"/>
    <property type="evidence" value="ECO:0007669"/>
    <property type="project" value="UniProtKB-KW"/>
</dbReference>
<dbReference type="InterPro" id="IPR002121">
    <property type="entry name" value="HRDC_dom"/>
</dbReference>
<evidence type="ECO:0000256" key="5">
    <source>
        <dbReference type="ARBA" id="ARBA00022781"/>
    </source>
</evidence>
<keyword evidence="8" id="KW-0238">DNA-binding</keyword>
<dbReference type="SUPFAM" id="SSF47819">
    <property type="entry name" value="HRDC-like"/>
    <property type="match status" value="1"/>
</dbReference>
<dbReference type="GO" id="GO:0005524">
    <property type="term" value="F:ATP binding"/>
    <property type="evidence" value="ECO:0007669"/>
    <property type="project" value="UniProtKB-KW"/>
</dbReference>
<feature type="region of interest" description="Disordered" evidence="10">
    <location>
        <begin position="518"/>
        <end position="564"/>
    </location>
</feature>
<dbReference type="GO" id="GO:0006310">
    <property type="term" value="P:DNA recombination"/>
    <property type="evidence" value="ECO:0007669"/>
    <property type="project" value="InterPro"/>
</dbReference>
<keyword evidence="14" id="KW-1185">Reference proteome</keyword>
<dbReference type="Pfam" id="PF11698">
    <property type="entry name" value="V-ATPase_H_C"/>
    <property type="match status" value="1"/>
</dbReference>
<comment type="similarity">
    <text evidence="2">Belongs to the V-ATPase H subunit family.</text>
</comment>
<gene>
    <name evidence="13" type="ORF">EW146_g4899</name>
</gene>
<evidence type="ECO:0000256" key="4">
    <source>
        <dbReference type="ARBA" id="ARBA00022741"/>
    </source>
</evidence>
<dbReference type="PANTHER" id="PTHR10698:SF0">
    <property type="entry name" value="V-TYPE PROTON ATPASE SUBUNIT H"/>
    <property type="match status" value="1"/>
</dbReference>
<dbReference type="Gene3D" id="1.25.40.150">
    <property type="entry name" value="V-type ATPase, subunit H, C-terminal domain"/>
    <property type="match status" value="1"/>
</dbReference>
<evidence type="ECO:0000256" key="9">
    <source>
        <dbReference type="ARBA" id="ARBA00023235"/>
    </source>
</evidence>
<dbReference type="PROSITE" id="PS50967">
    <property type="entry name" value="HRDC"/>
    <property type="match status" value="1"/>
</dbReference>
<evidence type="ECO:0000256" key="10">
    <source>
        <dbReference type="SAM" id="MobiDB-lite"/>
    </source>
</evidence>
<dbReference type="AlphaFoldDB" id="A0A4S4LT41"/>
<feature type="compositionally biased region" description="Low complexity" evidence="10">
    <location>
        <begin position="528"/>
        <end position="545"/>
    </location>
</feature>
<organism evidence="13 14">
    <name type="scientific">Bondarzewia mesenterica</name>
    <dbReference type="NCBI Taxonomy" id="1095465"/>
    <lineage>
        <taxon>Eukaryota</taxon>
        <taxon>Fungi</taxon>
        <taxon>Dikarya</taxon>
        <taxon>Basidiomycota</taxon>
        <taxon>Agaricomycotina</taxon>
        <taxon>Agaricomycetes</taxon>
        <taxon>Russulales</taxon>
        <taxon>Bondarzewiaceae</taxon>
        <taxon>Bondarzewia</taxon>
    </lineage>
</organism>
<proteinExistence type="inferred from homology"/>
<dbReference type="Gene3D" id="1.10.150.80">
    <property type="entry name" value="HRDC domain"/>
    <property type="match status" value="1"/>
</dbReference>
<dbReference type="SUPFAM" id="SSF48371">
    <property type="entry name" value="ARM repeat"/>
    <property type="match status" value="1"/>
</dbReference>
<evidence type="ECO:0000259" key="12">
    <source>
        <dbReference type="PROSITE" id="PS51192"/>
    </source>
</evidence>
<evidence type="ECO:0000313" key="13">
    <source>
        <dbReference type="EMBL" id="THH15592.1"/>
    </source>
</evidence>
<dbReference type="GO" id="GO:0000221">
    <property type="term" value="C:vacuolar proton-transporting V-type ATPase, V1 domain"/>
    <property type="evidence" value="ECO:0007669"/>
    <property type="project" value="InterPro"/>
</dbReference>
<dbReference type="SUPFAM" id="SSF52540">
    <property type="entry name" value="P-loop containing nucleoside triphosphate hydrolases"/>
    <property type="match status" value="1"/>
</dbReference>
<sequence>MSLSLFSNAYLRKTSAIVRDKVVPWEGYQRTGQVTPEELALINKVVQQPRSKTESILLSDGQAYALLYLRLLKRIQRIDVMQCILVLISDALADHDERIPLFTKAAESDPELPYDPLLRAIQSEDEFVQLKAAQILTVWLSSEPTPLPHHQLQPLLVSLSSFVQSTSPDKRDVAVQCLGAILPRPEVRKAVWVIPGMIAGLVNILKHNPGPQMNYQVGFCFWLLSFEQEVAEQINQKYDIIPLFVDIAQAAVKEKVIRVIVATFRNLVTKAPSANLPAMLVSQLLPFSNNLATRKWTDEDILEDVQFLRDELRSRFESLTTWDEYTSELTSGHLSWTPVHESDMFWKENAMKLNEKDYACLKSIALLPHESLDPVVLAVAAHDVGEYVKHYERGKKIVTDFGGKTRVMELMSHGNPDVRYQALVSVQQLPAMSRSETTSLHKKRTASDANSLASSVGSDPKRARISTPAIASSDQDHDLSYMTTRSLQAIYATNRDIHKTEVTERRLRAIHSEYTEKIGTSPASDGPVSASVTVGSSSVGRGAATMPSPIRESAHEAQMSDSEDEMWRALDGPNGSDWIRQAMLAPTNLNSSPPANDSDLVQHLLVNTFGLSTFRKNQREAIDMSISGKDVLMISPTGSGKSLCFQLPAVYDYIKMEKVTIVVQPLTSLMVDQANKLRAKGIDVEFINSGQPDEEKSRVRDRLIGDGPLPALLHVSPERLDEGITPFMTILRRLHFRNKLARFAIDEAHLIGRWGEFRTSVGFMNLDLESDSDDIVDFFQYLKLSALKDEFPNIPAIALTATADFKDREDIIRILRLRDAAILVDSMNRSNLYYAVCPKPSPSQASKALGDYVKAQHAQDSGIVYCRERKTCDAVAAQLRDHGLSADVYHSMTPEKSKVYDRWYSGSLKILVGTIAIGMGIDKSDVIVNRRDERDGITHQLTVFCITQLGMLLRLSGSNVMTRMMPCICWRCGSFAAITMNAVEFCSSSPSARRLIQDLAHSLVHLMEEIQGMTGRGEGKNSLIDIFLGFEFAKADFFERYPNSEGLKNSGAGVTLTRARAVQLFEQLFSLNVLTSKIVHFSTHSNPYIWLGSKAEHFLQTRQRVLIKLSVSGTKPRKQPPSSGRQIGSAVTEDAQHSAKAEATQSNLSCYEALENLRRELCRKKKCRKNEIFDDESLRAFSVILPKDRQEFQEALSSADARSFASKWGAYGQQFKDICLRYVEVSNSSSLYSESRAGPSRLPRNVLHG</sequence>
<keyword evidence="5" id="KW-0375">Hydrogen ion transport</keyword>
<dbReference type="InterPro" id="IPR001650">
    <property type="entry name" value="Helicase_C-like"/>
</dbReference>
<comment type="similarity">
    <text evidence="1">Belongs to the helicase family. RecQ subfamily.</text>
</comment>
<dbReference type="Gene3D" id="3.40.50.300">
    <property type="entry name" value="P-loop containing nucleotide triphosphate hydrolases"/>
    <property type="match status" value="2"/>
</dbReference>
<keyword evidence="7" id="KW-0406">Ion transport</keyword>
<dbReference type="InterPro" id="IPR011987">
    <property type="entry name" value="ATPase_V1-cplx_hsu_C"/>
</dbReference>
<dbReference type="PANTHER" id="PTHR10698">
    <property type="entry name" value="V-TYPE PROTON ATPASE SUBUNIT H"/>
    <property type="match status" value="1"/>
</dbReference>
<dbReference type="InterPro" id="IPR004589">
    <property type="entry name" value="DNA_helicase_ATP-dep_RecQ"/>
</dbReference>
<feature type="domain" description="Helicase ATP-binding" evidence="12">
    <location>
        <begin position="622"/>
        <end position="821"/>
    </location>
</feature>
<dbReference type="Pfam" id="PF00271">
    <property type="entry name" value="Helicase_C"/>
    <property type="match status" value="1"/>
</dbReference>
<dbReference type="InterPro" id="IPR038497">
    <property type="entry name" value="ATPase_V1-cplx_hsu_C_sf"/>
</dbReference>
<dbReference type="Pfam" id="PF00270">
    <property type="entry name" value="DEAD"/>
    <property type="match status" value="1"/>
</dbReference>
<feature type="region of interest" description="Disordered" evidence="10">
    <location>
        <begin position="433"/>
        <end position="470"/>
    </location>
</feature>
<dbReference type="InterPro" id="IPR004908">
    <property type="entry name" value="ATPase_V1-cplx_hsu"/>
</dbReference>
<dbReference type="GO" id="GO:0000329">
    <property type="term" value="C:fungal-type vacuole membrane"/>
    <property type="evidence" value="ECO:0007669"/>
    <property type="project" value="TreeGrafter"/>
</dbReference>
<evidence type="ECO:0000256" key="1">
    <source>
        <dbReference type="ARBA" id="ARBA00005446"/>
    </source>
</evidence>
<dbReference type="InterPro" id="IPR011545">
    <property type="entry name" value="DEAD/DEAH_box_helicase_dom"/>
</dbReference>
<dbReference type="GO" id="GO:0046961">
    <property type="term" value="F:proton-transporting ATPase activity, rotational mechanism"/>
    <property type="evidence" value="ECO:0007669"/>
    <property type="project" value="InterPro"/>
</dbReference>
<evidence type="ECO:0000313" key="14">
    <source>
        <dbReference type="Proteomes" id="UP000310158"/>
    </source>
</evidence>
<keyword evidence="9" id="KW-0413">Isomerase</keyword>
<comment type="caution">
    <text evidence="13">The sequence shown here is derived from an EMBL/GenBank/DDBJ whole genome shotgun (WGS) entry which is preliminary data.</text>
</comment>
<dbReference type="Gene3D" id="1.25.10.10">
    <property type="entry name" value="Leucine-rich Repeat Variant"/>
    <property type="match status" value="1"/>
</dbReference>
<dbReference type="NCBIfam" id="TIGR00614">
    <property type="entry name" value="recQ_fam"/>
    <property type="match status" value="1"/>
</dbReference>
<evidence type="ECO:0000256" key="3">
    <source>
        <dbReference type="ARBA" id="ARBA00022448"/>
    </source>
</evidence>
<evidence type="ECO:0008006" key="15">
    <source>
        <dbReference type="Google" id="ProtNLM"/>
    </source>
</evidence>
<dbReference type="CDD" id="cd17920">
    <property type="entry name" value="DEXHc_RecQ"/>
    <property type="match status" value="1"/>
</dbReference>
<dbReference type="EMBL" id="SGPL01000201">
    <property type="protein sequence ID" value="THH15592.1"/>
    <property type="molecule type" value="Genomic_DNA"/>
</dbReference>
<reference evidence="13 14" key="1">
    <citation type="submission" date="2019-02" db="EMBL/GenBank/DDBJ databases">
        <title>Genome sequencing of the rare red list fungi Bondarzewia mesenterica.</title>
        <authorList>
            <person name="Buettner E."/>
            <person name="Kellner H."/>
        </authorList>
    </citation>
    <scope>NUCLEOTIDE SEQUENCE [LARGE SCALE GENOMIC DNA]</scope>
    <source>
        <strain evidence="13 14">DSM 108281</strain>
    </source>
</reference>
<feature type="compositionally biased region" description="Polar residues" evidence="10">
    <location>
        <begin position="447"/>
        <end position="457"/>
    </location>
</feature>
<dbReference type="InterPro" id="IPR010997">
    <property type="entry name" value="HRDC-like_sf"/>
</dbReference>
<keyword evidence="6" id="KW-0067">ATP-binding</keyword>
<evidence type="ECO:0000256" key="7">
    <source>
        <dbReference type="ARBA" id="ARBA00023065"/>
    </source>
</evidence>
<dbReference type="Proteomes" id="UP000310158">
    <property type="component" value="Unassembled WGS sequence"/>
</dbReference>
<dbReference type="OrthoDB" id="10263554at2759"/>
<dbReference type="InterPro" id="IPR044876">
    <property type="entry name" value="HRDC_dom_sf"/>
</dbReference>
<evidence type="ECO:0000256" key="2">
    <source>
        <dbReference type="ARBA" id="ARBA00008613"/>
    </source>
</evidence>
<dbReference type="InterPro" id="IPR027417">
    <property type="entry name" value="P-loop_NTPase"/>
</dbReference>
<dbReference type="GO" id="GO:0004386">
    <property type="term" value="F:helicase activity"/>
    <property type="evidence" value="ECO:0007669"/>
    <property type="project" value="InterPro"/>
</dbReference>
<evidence type="ECO:0000259" key="11">
    <source>
        <dbReference type="PROSITE" id="PS50967"/>
    </source>
</evidence>
<feature type="region of interest" description="Disordered" evidence="10">
    <location>
        <begin position="1111"/>
        <end position="1136"/>
    </location>
</feature>
<name>A0A4S4LT41_9AGAM</name>
<dbReference type="SMART" id="SM00487">
    <property type="entry name" value="DEXDc"/>
    <property type="match status" value="1"/>
</dbReference>
<dbReference type="InterPro" id="IPR014001">
    <property type="entry name" value="Helicase_ATP-bd"/>
</dbReference>
<dbReference type="Gene3D" id="1.10.10.10">
    <property type="entry name" value="Winged helix-like DNA-binding domain superfamily/Winged helix DNA-binding domain"/>
    <property type="match status" value="1"/>
</dbReference>
<evidence type="ECO:0000256" key="6">
    <source>
        <dbReference type="ARBA" id="ARBA00022840"/>
    </source>
</evidence>
<dbReference type="InterPro" id="IPR036388">
    <property type="entry name" value="WH-like_DNA-bd_sf"/>
</dbReference>
<dbReference type="PROSITE" id="PS51192">
    <property type="entry name" value="HELICASE_ATP_BIND_1"/>
    <property type="match status" value="1"/>
</dbReference>
<keyword evidence="3" id="KW-0813">Transport</keyword>
<keyword evidence="4" id="KW-0547">Nucleotide-binding</keyword>